<dbReference type="Pfam" id="PF06686">
    <property type="entry name" value="SpoIIIAC"/>
    <property type="match status" value="1"/>
</dbReference>
<name>A0A0R3JTJ6_CALMK</name>
<feature type="transmembrane region" description="Helical" evidence="1">
    <location>
        <begin position="6"/>
        <end position="24"/>
    </location>
</feature>
<gene>
    <name evidence="2" type="ORF">ABG79_01332</name>
</gene>
<dbReference type="OrthoDB" id="1926511at2"/>
<accession>A0A0R3JTJ6</accession>
<evidence type="ECO:0000313" key="2">
    <source>
        <dbReference type="EMBL" id="KRQ86841.1"/>
    </source>
</evidence>
<dbReference type="RefSeq" id="WP_057978385.1">
    <property type="nucleotide sequence ID" value="NZ_LKHP01000006.1"/>
</dbReference>
<comment type="caution">
    <text evidence="2">The sequence shown here is derived from an EMBL/GenBank/DDBJ whole genome shotgun (WGS) entry which is preliminary data.</text>
</comment>
<dbReference type="STRING" id="908809.ABG79_01332"/>
<keyword evidence="1" id="KW-0472">Membrane</keyword>
<reference evidence="2 3" key="1">
    <citation type="submission" date="2015-09" db="EMBL/GenBank/DDBJ databases">
        <title>Draft genome sequence of a Caloramator mitchellensis, a moderate thermophile from the Great Artesian Basin of Australia.</title>
        <authorList>
            <person name="Patel B.K."/>
        </authorList>
    </citation>
    <scope>NUCLEOTIDE SEQUENCE [LARGE SCALE GENOMIC DNA]</scope>
    <source>
        <strain evidence="2 3">VF08</strain>
    </source>
</reference>
<dbReference type="InterPro" id="IPR025664">
    <property type="entry name" value="Spore_III_AC/AD"/>
</dbReference>
<dbReference type="NCBIfam" id="TIGR02848">
    <property type="entry name" value="spore_III_AC"/>
    <property type="match status" value="1"/>
</dbReference>
<dbReference type="Proteomes" id="UP000052015">
    <property type="component" value="Unassembled WGS sequence"/>
</dbReference>
<protein>
    <submittedName>
        <fullName evidence="2">Stage III sporulation protein AC/AD protein family protein</fullName>
    </submittedName>
</protein>
<keyword evidence="1" id="KW-1133">Transmembrane helix</keyword>
<keyword evidence="3" id="KW-1185">Reference proteome</keyword>
<evidence type="ECO:0000313" key="3">
    <source>
        <dbReference type="Proteomes" id="UP000052015"/>
    </source>
</evidence>
<keyword evidence="1" id="KW-0812">Transmembrane</keyword>
<evidence type="ECO:0000256" key="1">
    <source>
        <dbReference type="SAM" id="Phobius"/>
    </source>
</evidence>
<sequence>MVDVDIIFKIGLIGILIIILDKIFDSQGKSDMATLTTLAGIVIVLFLTLNMLAKLFDTVKSMFQY</sequence>
<dbReference type="AlphaFoldDB" id="A0A0R3JTJ6"/>
<feature type="transmembrane region" description="Helical" evidence="1">
    <location>
        <begin position="36"/>
        <end position="56"/>
    </location>
</feature>
<proteinExistence type="predicted"/>
<dbReference type="InterPro" id="IPR009570">
    <property type="entry name" value="Spore_III_AC"/>
</dbReference>
<organism evidence="2 3">
    <name type="scientific">Caloramator mitchellensis</name>
    <dbReference type="NCBI Taxonomy" id="908809"/>
    <lineage>
        <taxon>Bacteria</taxon>
        <taxon>Bacillati</taxon>
        <taxon>Bacillota</taxon>
        <taxon>Clostridia</taxon>
        <taxon>Eubacteriales</taxon>
        <taxon>Clostridiaceae</taxon>
        <taxon>Caloramator</taxon>
    </lineage>
</organism>
<dbReference type="EMBL" id="LKHP01000006">
    <property type="protein sequence ID" value="KRQ86841.1"/>
    <property type="molecule type" value="Genomic_DNA"/>
</dbReference>